<dbReference type="EMBL" id="JAIQCJ010001745">
    <property type="protein sequence ID" value="KAJ8787745.1"/>
    <property type="molecule type" value="Genomic_DNA"/>
</dbReference>
<proteinExistence type="predicted"/>
<evidence type="ECO:0000313" key="3">
    <source>
        <dbReference type="Proteomes" id="UP001159641"/>
    </source>
</evidence>
<accession>A0AB34HA13</accession>
<organism evidence="2 3">
    <name type="scientific">Eschrichtius robustus</name>
    <name type="common">California gray whale</name>
    <name type="synonym">Eschrichtius gibbosus</name>
    <dbReference type="NCBI Taxonomy" id="9764"/>
    <lineage>
        <taxon>Eukaryota</taxon>
        <taxon>Metazoa</taxon>
        <taxon>Chordata</taxon>
        <taxon>Craniata</taxon>
        <taxon>Vertebrata</taxon>
        <taxon>Euteleostomi</taxon>
        <taxon>Mammalia</taxon>
        <taxon>Eutheria</taxon>
        <taxon>Laurasiatheria</taxon>
        <taxon>Artiodactyla</taxon>
        <taxon>Whippomorpha</taxon>
        <taxon>Cetacea</taxon>
        <taxon>Mysticeti</taxon>
        <taxon>Eschrichtiidae</taxon>
        <taxon>Eschrichtius</taxon>
    </lineage>
</organism>
<dbReference type="InterPro" id="IPR031809">
    <property type="entry name" value="CCDC158"/>
</dbReference>
<gene>
    <name evidence="2" type="ORF">J1605_022776</name>
</gene>
<keyword evidence="3" id="KW-1185">Reference proteome</keyword>
<evidence type="ECO:0000256" key="1">
    <source>
        <dbReference type="SAM" id="MobiDB-lite"/>
    </source>
</evidence>
<dbReference type="AlphaFoldDB" id="A0AB34HA13"/>
<evidence type="ECO:0000313" key="2">
    <source>
        <dbReference type="EMBL" id="KAJ8787745.1"/>
    </source>
</evidence>
<comment type="caution">
    <text evidence="2">The sequence shown here is derived from an EMBL/GenBank/DDBJ whole genome shotgun (WGS) entry which is preliminary data.</text>
</comment>
<reference evidence="2 3" key="1">
    <citation type="submission" date="2022-11" db="EMBL/GenBank/DDBJ databases">
        <title>Whole genome sequence of Eschrichtius robustus ER-17-0199.</title>
        <authorList>
            <person name="Bruniche-Olsen A."/>
            <person name="Black A.N."/>
            <person name="Fields C.J."/>
            <person name="Walden K."/>
            <person name="Dewoody J.A."/>
        </authorList>
    </citation>
    <scope>NUCLEOTIDE SEQUENCE [LARGE SCALE GENOMIC DNA]</scope>
    <source>
        <strain evidence="2">ER-17-0199</strain>
        <tissue evidence="2">Blubber</tissue>
    </source>
</reference>
<dbReference type="Proteomes" id="UP001159641">
    <property type="component" value="Unassembled WGS sequence"/>
</dbReference>
<dbReference type="Pfam" id="PF15921">
    <property type="entry name" value="CCDC158"/>
    <property type="match status" value="1"/>
</dbReference>
<protein>
    <submittedName>
        <fullName evidence="2">Uncharacterized protein</fullName>
    </submittedName>
</protein>
<sequence length="111" mass="12275">MLIGTKSVKLYCIPVTSHKKKTASLQFAECQDIIQCQEQESVRLKLQHTLDVKVDSYFAHMYIVFQELKGPGYTSNSSVKPHLLQPSSAAHSHSNVPSSQSAASFLSHVSN</sequence>
<dbReference type="PANTHER" id="PTHR47615">
    <property type="entry name" value="COILED-COIL DOMAIN-CONTAINING PROTEIN 158"/>
    <property type="match status" value="1"/>
</dbReference>
<feature type="region of interest" description="Disordered" evidence="1">
    <location>
        <begin position="74"/>
        <end position="111"/>
    </location>
</feature>
<dbReference type="PANTHER" id="PTHR47615:SF1">
    <property type="entry name" value="COILED-COIL DOMAIN-CONTAINING PROTEIN 158"/>
    <property type="match status" value="1"/>
</dbReference>
<name>A0AB34HA13_ESCRO</name>